<dbReference type="RefSeq" id="WP_307631640.1">
    <property type="nucleotide sequence ID" value="NZ_JAPHEH010000001.1"/>
</dbReference>
<dbReference type="Proteomes" id="UP001154240">
    <property type="component" value="Unassembled WGS sequence"/>
</dbReference>
<organism evidence="2 3">
    <name type="scientific">Thiovibrio frasassiensis</name>
    <dbReference type="NCBI Taxonomy" id="2984131"/>
    <lineage>
        <taxon>Bacteria</taxon>
        <taxon>Pseudomonadati</taxon>
        <taxon>Thermodesulfobacteriota</taxon>
        <taxon>Desulfobulbia</taxon>
        <taxon>Desulfobulbales</taxon>
        <taxon>Thiovibrionaceae</taxon>
        <taxon>Thiovibrio</taxon>
    </lineage>
</organism>
<accession>A0A9X4MBQ2</accession>
<name>A0A9X4MBQ2_9BACT</name>
<dbReference type="AlphaFoldDB" id="A0A9X4MBQ2"/>
<sequence length="129" mass="14667">MKYFLALLLLLLTVSAHAENITCSIDGMFMHTIIGWDTVSGKAKLSDFIDRSVEGNLVYSRKHDDGYAHNIIFHFNNKKTYGTDMAEFVIYPKNKKGKQQILGTAFIVKDGEKHVDYSYGMHDIQCQSL</sequence>
<protein>
    <submittedName>
        <fullName evidence="2">Uncharacterized protein</fullName>
    </submittedName>
</protein>
<evidence type="ECO:0000256" key="1">
    <source>
        <dbReference type="SAM" id="SignalP"/>
    </source>
</evidence>
<gene>
    <name evidence="2" type="ORF">OLX77_00615</name>
</gene>
<feature type="signal peptide" evidence="1">
    <location>
        <begin position="1"/>
        <end position="18"/>
    </location>
</feature>
<comment type="caution">
    <text evidence="2">The sequence shown here is derived from an EMBL/GenBank/DDBJ whole genome shotgun (WGS) entry which is preliminary data.</text>
</comment>
<keyword evidence="1" id="KW-0732">Signal</keyword>
<evidence type="ECO:0000313" key="3">
    <source>
        <dbReference type="Proteomes" id="UP001154240"/>
    </source>
</evidence>
<dbReference type="EMBL" id="JAPHEH010000001">
    <property type="protein sequence ID" value="MDG4474659.1"/>
    <property type="molecule type" value="Genomic_DNA"/>
</dbReference>
<reference evidence="2" key="1">
    <citation type="journal article" date="2022" name="bioRxiv">
        <title>Thiovibrio frasassiensisgen. nov., sp. nov., an autotrophic, elemental sulfur disproportionating bacterium isolated from sulfidic karst sediment, and proposal of Thiovibrionaceae fam. nov.</title>
        <authorList>
            <person name="Aronson H."/>
            <person name="Thomas C."/>
            <person name="Bhattacharyya M."/>
            <person name="Eckstein S."/>
            <person name="Jensen S."/>
            <person name="Barco R."/>
            <person name="Macalady J."/>
            <person name="Amend J."/>
        </authorList>
    </citation>
    <scope>NUCLEOTIDE SEQUENCE</scope>
    <source>
        <strain evidence="2">RS19-109</strain>
    </source>
</reference>
<evidence type="ECO:0000313" key="2">
    <source>
        <dbReference type="EMBL" id="MDG4474659.1"/>
    </source>
</evidence>
<feature type="chain" id="PRO_5040820416" evidence="1">
    <location>
        <begin position="19"/>
        <end position="129"/>
    </location>
</feature>
<keyword evidence="3" id="KW-1185">Reference proteome</keyword>
<reference evidence="2" key="2">
    <citation type="submission" date="2022-10" db="EMBL/GenBank/DDBJ databases">
        <authorList>
            <person name="Aronson H.S."/>
        </authorList>
    </citation>
    <scope>NUCLEOTIDE SEQUENCE</scope>
    <source>
        <strain evidence="2">RS19-109</strain>
    </source>
</reference>
<proteinExistence type="predicted"/>